<keyword evidence="4" id="KW-0804">Transcription</keyword>
<dbReference type="Pfam" id="PF00126">
    <property type="entry name" value="HTH_1"/>
    <property type="match status" value="1"/>
</dbReference>
<dbReference type="InterPro" id="IPR036390">
    <property type="entry name" value="WH_DNA-bd_sf"/>
</dbReference>
<reference evidence="6" key="1">
    <citation type="submission" date="2021-10" db="EMBL/GenBank/DDBJ databases">
        <title>Marinomonas pontica sp. nov., isolated from the Black Sea.</title>
        <authorList>
            <person name="Zhao L.-H."/>
            <person name="Xue J.-H."/>
        </authorList>
    </citation>
    <scope>NUCLEOTIDE SEQUENCE</scope>
    <source>
        <strain evidence="6">E8</strain>
    </source>
</reference>
<proteinExistence type="inferred from homology"/>
<dbReference type="CDD" id="cd05466">
    <property type="entry name" value="PBP2_LTTR_substrate"/>
    <property type="match status" value="1"/>
</dbReference>
<dbReference type="Gene3D" id="3.40.190.290">
    <property type="match status" value="1"/>
</dbReference>
<evidence type="ECO:0000256" key="3">
    <source>
        <dbReference type="ARBA" id="ARBA00023125"/>
    </source>
</evidence>
<keyword evidence="2" id="KW-0805">Transcription regulation</keyword>
<evidence type="ECO:0000313" key="7">
    <source>
        <dbReference type="Proteomes" id="UP001139095"/>
    </source>
</evidence>
<dbReference type="GO" id="GO:0003700">
    <property type="term" value="F:DNA-binding transcription factor activity"/>
    <property type="evidence" value="ECO:0007669"/>
    <property type="project" value="InterPro"/>
</dbReference>
<evidence type="ECO:0000256" key="1">
    <source>
        <dbReference type="ARBA" id="ARBA00009437"/>
    </source>
</evidence>
<dbReference type="PANTHER" id="PTHR30126">
    <property type="entry name" value="HTH-TYPE TRANSCRIPTIONAL REGULATOR"/>
    <property type="match status" value="1"/>
</dbReference>
<dbReference type="InterPro" id="IPR036388">
    <property type="entry name" value="WH-like_DNA-bd_sf"/>
</dbReference>
<dbReference type="Gene3D" id="1.10.10.10">
    <property type="entry name" value="Winged helix-like DNA-binding domain superfamily/Winged helix DNA-binding domain"/>
    <property type="match status" value="1"/>
</dbReference>
<feature type="domain" description="HTH lysR-type" evidence="5">
    <location>
        <begin position="1"/>
        <end position="59"/>
    </location>
</feature>
<dbReference type="PROSITE" id="PS50931">
    <property type="entry name" value="HTH_LYSR"/>
    <property type="match status" value="1"/>
</dbReference>
<gene>
    <name evidence="6" type="ORF">LG368_15050</name>
</gene>
<dbReference type="InterPro" id="IPR005119">
    <property type="entry name" value="LysR_subst-bd"/>
</dbReference>
<evidence type="ECO:0000256" key="4">
    <source>
        <dbReference type="ARBA" id="ARBA00023163"/>
    </source>
</evidence>
<dbReference type="GO" id="GO:0000976">
    <property type="term" value="F:transcription cis-regulatory region binding"/>
    <property type="evidence" value="ECO:0007669"/>
    <property type="project" value="TreeGrafter"/>
</dbReference>
<dbReference type="PANTHER" id="PTHR30126:SF91">
    <property type="entry name" value="LYSR FAMILY TRANSCRIPTIONAL REGULATOR"/>
    <property type="match status" value="1"/>
</dbReference>
<name>A0A9X1RUI9_9GAMM</name>
<dbReference type="EMBL" id="JAJATW010000046">
    <property type="protein sequence ID" value="MCB5163178.1"/>
    <property type="molecule type" value="Genomic_DNA"/>
</dbReference>
<dbReference type="InterPro" id="IPR000847">
    <property type="entry name" value="LysR_HTH_N"/>
</dbReference>
<evidence type="ECO:0000259" key="5">
    <source>
        <dbReference type="PROSITE" id="PS50931"/>
    </source>
</evidence>
<sequence length="292" mass="33447">MSDLKSMRTLLAIRDSKSLTMAAEQLNEPKSTISRRITILETYLNTRLTCLSGRRLSLTKEGLCYADYCEQILNIEQSGREALKALRSSLSGKISVGLTTELSRGWSTECLHRFTKKYPDINLEVQMVDCANLLFNESIDIWISCCPLLKSQGVRSVKLGHWERGLYQAKQLPPLLKLDQLKTCDWVCSSEESDTIQFFDDHSSWKMHPQQTTVINSLHMRADAIAQGFGVGLLPCWIAECKKHGVHKYERLYPDLRVEGVNLSIHYKISNESLIIKTLRQWLENNLPARWK</sequence>
<keyword evidence="3" id="KW-0238">DNA-binding</keyword>
<dbReference type="RefSeq" id="WP_226755514.1">
    <property type="nucleotide sequence ID" value="NZ_JAJATW010000046.1"/>
</dbReference>
<dbReference type="Proteomes" id="UP001139095">
    <property type="component" value="Unassembled WGS sequence"/>
</dbReference>
<dbReference type="SUPFAM" id="SSF46785">
    <property type="entry name" value="Winged helix' DNA-binding domain"/>
    <property type="match status" value="1"/>
</dbReference>
<dbReference type="Pfam" id="PF03466">
    <property type="entry name" value="LysR_substrate"/>
    <property type="match status" value="1"/>
</dbReference>
<organism evidence="6 7">
    <name type="scientific">Marinomonas algarum</name>
    <dbReference type="NCBI Taxonomy" id="2883105"/>
    <lineage>
        <taxon>Bacteria</taxon>
        <taxon>Pseudomonadati</taxon>
        <taxon>Pseudomonadota</taxon>
        <taxon>Gammaproteobacteria</taxon>
        <taxon>Oceanospirillales</taxon>
        <taxon>Oceanospirillaceae</taxon>
        <taxon>Marinomonas</taxon>
    </lineage>
</organism>
<comment type="caution">
    <text evidence="6">The sequence shown here is derived from an EMBL/GenBank/DDBJ whole genome shotgun (WGS) entry which is preliminary data.</text>
</comment>
<protein>
    <submittedName>
        <fullName evidence="6">LysR family transcriptional regulator</fullName>
    </submittedName>
</protein>
<comment type="similarity">
    <text evidence="1">Belongs to the LysR transcriptional regulatory family.</text>
</comment>
<accession>A0A9X1RUI9</accession>
<dbReference type="SUPFAM" id="SSF53850">
    <property type="entry name" value="Periplasmic binding protein-like II"/>
    <property type="match status" value="1"/>
</dbReference>
<evidence type="ECO:0000256" key="2">
    <source>
        <dbReference type="ARBA" id="ARBA00023015"/>
    </source>
</evidence>
<evidence type="ECO:0000313" key="6">
    <source>
        <dbReference type="EMBL" id="MCB5163178.1"/>
    </source>
</evidence>
<dbReference type="AlphaFoldDB" id="A0A9X1RUI9"/>
<keyword evidence="7" id="KW-1185">Reference proteome</keyword>